<dbReference type="AlphaFoldDB" id="A0A8D8G3C1"/>
<reference evidence="1" key="1">
    <citation type="submission" date="2021-05" db="EMBL/GenBank/DDBJ databases">
        <authorList>
            <person name="Alioto T."/>
            <person name="Alioto T."/>
            <person name="Gomez Garrido J."/>
        </authorList>
    </citation>
    <scope>NUCLEOTIDE SEQUENCE</scope>
</reference>
<protein>
    <submittedName>
        <fullName evidence="1">(northern house mosquito) hypothetical protein</fullName>
    </submittedName>
</protein>
<proteinExistence type="predicted"/>
<accession>A0A8D8G3C1</accession>
<dbReference type="EMBL" id="HBUE01122288">
    <property type="protein sequence ID" value="CAG6492945.1"/>
    <property type="molecule type" value="Transcribed_RNA"/>
</dbReference>
<name>A0A8D8G3C1_CULPI</name>
<evidence type="ECO:0000313" key="1">
    <source>
        <dbReference type="EMBL" id="CAG6492945.1"/>
    </source>
</evidence>
<organism evidence="1">
    <name type="scientific">Culex pipiens</name>
    <name type="common">House mosquito</name>
    <dbReference type="NCBI Taxonomy" id="7175"/>
    <lineage>
        <taxon>Eukaryota</taxon>
        <taxon>Metazoa</taxon>
        <taxon>Ecdysozoa</taxon>
        <taxon>Arthropoda</taxon>
        <taxon>Hexapoda</taxon>
        <taxon>Insecta</taxon>
        <taxon>Pterygota</taxon>
        <taxon>Neoptera</taxon>
        <taxon>Endopterygota</taxon>
        <taxon>Diptera</taxon>
        <taxon>Nematocera</taxon>
        <taxon>Culicoidea</taxon>
        <taxon>Culicidae</taxon>
        <taxon>Culicinae</taxon>
        <taxon>Culicini</taxon>
        <taxon>Culex</taxon>
        <taxon>Culex</taxon>
    </lineage>
</organism>
<sequence length="102" mass="10731">MADDGAAVFADRVDAGGVCAADVRVRGAANVALSHRPGPVQLDQRGISVLSGNLDDGRCPHIVHFVPHVGPSVQTLLRNQRARVRRHVGPVCQPAGDDPGRK</sequence>